<keyword evidence="1" id="KW-1133">Transmembrane helix</keyword>
<reference evidence="2" key="1">
    <citation type="submission" date="2016-10" db="EMBL/GenBank/DDBJ databases">
        <title>Sequence of Gallionella enrichment culture.</title>
        <authorList>
            <person name="Poehlein A."/>
            <person name="Muehling M."/>
            <person name="Daniel R."/>
        </authorList>
    </citation>
    <scope>NUCLEOTIDE SEQUENCE</scope>
</reference>
<dbReference type="AlphaFoldDB" id="A0A1J5QVN8"/>
<keyword evidence="1" id="KW-0472">Membrane</keyword>
<sequence>MLLHTARNVATIMLMLNVCMLKVIVYQWLAALNNSLHIGCRLNLVIIHPHPHHRDMYHQMFGSKCLAKALPIRLALVVFDLNVFVWRFESAPLLNNCLYLLQAVRNE</sequence>
<comment type="caution">
    <text evidence="2">The sequence shown here is derived from an EMBL/GenBank/DDBJ whole genome shotgun (WGS) entry which is preliminary data.</text>
</comment>
<gene>
    <name evidence="2" type="ORF">GALL_303840</name>
</gene>
<dbReference type="EMBL" id="MLJW01000406">
    <property type="protein sequence ID" value="OIQ87737.1"/>
    <property type="molecule type" value="Genomic_DNA"/>
</dbReference>
<evidence type="ECO:0000256" key="1">
    <source>
        <dbReference type="SAM" id="Phobius"/>
    </source>
</evidence>
<keyword evidence="1" id="KW-0812">Transmembrane</keyword>
<evidence type="ECO:0000313" key="2">
    <source>
        <dbReference type="EMBL" id="OIQ87737.1"/>
    </source>
</evidence>
<organism evidence="2">
    <name type="scientific">mine drainage metagenome</name>
    <dbReference type="NCBI Taxonomy" id="410659"/>
    <lineage>
        <taxon>unclassified sequences</taxon>
        <taxon>metagenomes</taxon>
        <taxon>ecological metagenomes</taxon>
    </lineage>
</organism>
<protein>
    <submittedName>
        <fullName evidence="2">Uncharacterized protein</fullName>
    </submittedName>
</protein>
<feature type="transmembrane region" description="Helical" evidence="1">
    <location>
        <begin position="12"/>
        <end position="32"/>
    </location>
</feature>
<accession>A0A1J5QVN8</accession>
<proteinExistence type="predicted"/>
<name>A0A1J5QVN8_9ZZZZ</name>